<evidence type="ECO:0000313" key="1">
    <source>
        <dbReference type="EMBL" id="KAI8000107.1"/>
    </source>
</evidence>
<accession>A0ACC0GG17</accession>
<proteinExistence type="predicted"/>
<dbReference type="Proteomes" id="UP001060215">
    <property type="component" value="Chromosome 8"/>
</dbReference>
<gene>
    <name evidence="1" type="ORF">LOK49_LG09G00099</name>
</gene>
<organism evidence="1 2">
    <name type="scientific">Camellia lanceoleosa</name>
    <dbReference type="NCBI Taxonomy" id="1840588"/>
    <lineage>
        <taxon>Eukaryota</taxon>
        <taxon>Viridiplantae</taxon>
        <taxon>Streptophyta</taxon>
        <taxon>Embryophyta</taxon>
        <taxon>Tracheophyta</taxon>
        <taxon>Spermatophyta</taxon>
        <taxon>Magnoliopsida</taxon>
        <taxon>eudicotyledons</taxon>
        <taxon>Gunneridae</taxon>
        <taxon>Pentapetalae</taxon>
        <taxon>asterids</taxon>
        <taxon>Ericales</taxon>
        <taxon>Theaceae</taxon>
        <taxon>Camellia</taxon>
    </lineage>
</organism>
<name>A0ACC0GG17_9ERIC</name>
<protein>
    <submittedName>
        <fullName evidence="1">Uncharacterized protein</fullName>
    </submittedName>
</protein>
<evidence type="ECO:0000313" key="2">
    <source>
        <dbReference type="Proteomes" id="UP001060215"/>
    </source>
</evidence>
<keyword evidence="2" id="KW-1185">Reference proteome</keyword>
<reference evidence="1 2" key="1">
    <citation type="journal article" date="2022" name="Plant J.">
        <title>Chromosome-level genome of Camellia lanceoleosa provides a valuable resource for understanding genome evolution and self-incompatibility.</title>
        <authorList>
            <person name="Gong W."/>
            <person name="Xiao S."/>
            <person name="Wang L."/>
            <person name="Liao Z."/>
            <person name="Chang Y."/>
            <person name="Mo W."/>
            <person name="Hu G."/>
            <person name="Li W."/>
            <person name="Zhao G."/>
            <person name="Zhu H."/>
            <person name="Hu X."/>
            <person name="Ji K."/>
            <person name="Xiang X."/>
            <person name="Song Q."/>
            <person name="Yuan D."/>
            <person name="Jin S."/>
            <person name="Zhang L."/>
        </authorList>
    </citation>
    <scope>NUCLEOTIDE SEQUENCE [LARGE SCALE GENOMIC DNA]</scope>
    <source>
        <strain evidence="1">SQ_2022a</strain>
    </source>
</reference>
<dbReference type="EMBL" id="CM045765">
    <property type="protein sequence ID" value="KAI8000107.1"/>
    <property type="molecule type" value="Genomic_DNA"/>
</dbReference>
<sequence length="126" mass="13877">MTLQSQFTLLIFSTLLVVVTFVLTTDVYAMYGGGKPVLVGIWAPILDPNGPNVLPVAQFAITEHNKEAKVNLKFITVISGQTMDVAGFIFDLVIAAIDGAVIGHYEATVWTKPWKNYMNLTSFRKL</sequence>
<comment type="caution">
    <text evidence="1">The sequence shown here is derived from an EMBL/GenBank/DDBJ whole genome shotgun (WGS) entry which is preliminary data.</text>
</comment>